<dbReference type="AlphaFoldDB" id="A0A7X8SK91"/>
<keyword evidence="1" id="KW-1133">Transmembrane helix</keyword>
<name>A0A7X8SK91_9BACT</name>
<dbReference type="RefSeq" id="WP_168882393.1">
    <property type="nucleotide sequence ID" value="NZ_JABAIL010000003.1"/>
</dbReference>
<keyword evidence="1" id="KW-0812">Transmembrane</keyword>
<sequence length="157" mass="18160">MNREAFNRIKEFSAQRKLSKLQERILFHKYHEDYFMLVDDYKSNNNNNEPSADTIIGFNNTLLSDMTLSTNINLSADELKQYTDNAIKKVRTANGWKEFGMSTLSSIVGSFIFTFLIITLFLMGESQIKSWFNDFGKEKENIENSVDKDLKTDANNS</sequence>
<proteinExistence type="predicted"/>
<gene>
    <name evidence="2" type="ORF">HGP29_10695</name>
</gene>
<keyword evidence="1" id="KW-0472">Membrane</keyword>
<dbReference type="EMBL" id="JABAIL010000003">
    <property type="protein sequence ID" value="NLR91677.1"/>
    <property type="molecule type" value="Genomic_DNA"/>
</dbReference>
<feature type="transmembrane region" description="Helical" evidence="1">
    <location>
        <begin position="99"/>
        <end position="123"/>
    </location>
</feature>
<protein>
    <submittedName>
        <fullName evidence="2">Uncharacterized protein</fullName>
    </submittedName>
</protein>
<evidence type="ECO:0000313" key="2">
    <source>
        <dbReference type="EMBL" id="NLR91677.1"/>
    </source>
</evidence>
<accession>A0A7X8SK91</accession>
<keyword evidence="3" id="KW-1185">Reference proteome</keyword>
<dbReference type="Proteomes" id="UP000585050">
    <property type="component" value="Unassembled WGS sequence"/>
</dbReference>
<comment type="caution">
    <text evidence="2">The sequence shown here is derived from an EMBL/GenBank/DDBJ whole genome shotgun (WGS) entry which is preliminary data.</text>
</comment>
<evidence type="ECO:0000313" key="3">
    <source>
        <dbReference type="Proteomes" id="UP000585050"/>
    </source>
</evidence>
<reference evidence="2 3" key="1">
    <citation type="submission" date="2020-04" db="EMBL/GenBank/DDBJ databases">
        <title>Flammeovirga sp. SR4, a novel species isolated from seawater.</title>
        <authorList>
            <person name="Wang X."/>
        </authorList>
    </citation>
    <scope>NUCLEOTIDE SEQUENCE [LARGE SCALE GENOMIC DNA]</scope>
    <source>
        <strain evidence="2 3">SR4</strain>
    </source>
</reference>
<evidence type="ECO:0000256" key="1">
    <source>
        <dbReference type="SAM" id="Phobius"/>
    </source>
</evidence>
<organism evidence="2 3">
    <name type="scientific">Flammeovirga agarivorans</name>
    <dbReference type="NCBI Taxonomy" id="2726742"/>
    <lineage>
        <taxon>Bacteria</taxon>
        <taxon>Pseudomonadati</taxon>
        <taxon>Bacteroidota</taxon>
        <taxon>Cytophagia</taxon>
        <taxon>Cytophagales</taxon>
        <taxon>Flammeovirgaceae</taxon>
        <taxon>Flammeovirga</taxon>
    </lineage>
</organism>